<dbReference type="SUPFAM" id="SSF53146">
    <property type="entry name" value="Nitrogenase accessory factor-like"/>
    <property type="match status" value="1"/>
</dbReference>
<dbReference type="AlphaFoldDB" id="A8ZU79"/>
<dbReference type="HOGENOM" id="CLU_104194_0_0_7"/>
<dbReference type="InterPro" id="IPR033913">
    <property type="entry name" value="MTH1175_dom"/>
</dbReference>
<dbReference type="InterPro" id="IPR003731">
    <property type="entry name" value="Di-Nase_FeMo-co_biosynth"/>
</dbReference>
<dbReference type="STRING" id="96561.Dole_0581"/>
<dbReference type="Pfam" id="PF02579">
    <property type="entry name" value="Nitro_FeMo-Co"/>
    <property type="match status" value="1"/>
</dbReference>
<dbReference type="RefSeq" id="WP_012174010.1">
    <property type="nucleotide sequence ID" value="NC_009943.1"/>
</dbReference>
<proteinExistence type="predicted"/>
<gene>
    <name evidence="3" type="ordered locus">Dole_0581</name>
</gene>
<dbReference type="KEGG" id="dol:Dole_0581"/>
<dbReference type="Proteomes" id="UP000008561">
    <property type="component" value="Chromosome"/>
</dbReference>
<protein>
    <submittedName>
        <fullName evidence="3">Dinitrogenase iron-molybdenum cofactor biosynthesis protein</fullName>
    </submittedName>
</protein>
<dbReference type="EMBL" id="CP000859">
    <property type="protein sequence ID" value="ABW66391.1"/>
    <property type="molecule type" value="Genomic_DNA"/>
</dbReference>
<dbReference type="CDD" id="cd00851">
    <property type="entry name" value="MTH1175"/>
    <property type="match status" value="1"/>
</dbReference>
<dbReference type="PANTHER" id="PTHR42983">
    <property type="entry name" value="DINITROGENASE IRON-MOLYBDENUM COFACTOR PROTEIN-RELATED"/>
    <property type="match status" value="1"/>
</dbReference>
<accession>A8ZU79</accession>
<keyword evidence="4" id="KW-1185">Reference proteome</keyword>
<name>A8ZU79_DESOH</name>
<feature type="region of interest" description="Disordered" evidence="1">
    <location>
        <begin position="123"/>
        <end position="156"/>
    </location>
</feature>
<dbReference type="OrthoDB" id="9807451at2"/>
<evidence type="ECO:0000259" key="2">
    <source>
        <dbReference type="Pfam" id="PF02579"/>
    </source>
</evidence>
<reference evidence="3 4" key="1">
    <citation type="submission" date="2007-10" db="EMBL/GenBank/DDBJ databases">
        <title>Complete sequence of Desulfococcus oleovorans Hxd3.</title>
        <authorList>
            <consortium name="US DOE Joint Genome Institute"/>
            <person name="Copeland A."/>
            <person name="Lucas S."/>
            <person name="Lapidus A."/>
            <person name="Barry K."/>
            <person name="Glavina del Rio T."/>
            <person name="Dalin E."/>
            <person name="Tice H."/>
            <person name="Pitluck S."/>
            <person name="Kiss H."/>
            <person name="Brettin T."/>
            <person name="Bruce D."/>
            <person name="Detter J.C."/>
            <person name="Han C."/>
            <person name="Schmutz J."/>
            <person name="Larimer F."/>
            <person name="Land M."/>
            <person name="Hauser L."/>
            <person name="Kyrpides N."/>
            <person name="Kim E."/>
            <person name="Wawrik B."/>
            <person name="Richardson P."/>
        </authorList>
    </citation>
    <scope>NUCLEOTIDE SEQUENCE [LARGE SCALE GENOMIC DNA]</scope>
    <source>
        <strain evidence="4">DSM 6200 / JCM 39069 / Hxd3</strain>
    </source>
</reference>
<evidence type="ECO:0000256" key="1">
    <source>
        <dbReference type="SAM" id="MobiDB-lite"/>
    </source>
</evidence>
<organism evidence="3 4">
    <name type="scientific">Desulfosudis oleivorans (strain DSM 6200 / JCM 39069 / Hxd3)</name>
    <name type="common">Desulfococcus oleovorans</name>
    <dbReference type="NCBI Taxonomy" id="96561"/>
    <lineage>
        <taxon>Bacteria</taxon>
        <taxon>Pseudomonadati</taxon>
        <taxon>Thermodesulfobacteriota</taxon>
        <taxon>Desulfobacteria</taxon>
        <taxon>Desulfobacterales</taxon>
        <taxon>Desulfosudaceae</taxon>
        <taxon>Desulfosudis</taxon>
    </lineage>
</organism>
<evidence type="ECO:0000313" key="3">
    <source>
        <dbReference type="EMBL" id="ABW66391.1"/>
    </source>
</evidence>
<feature type="domain" description="Dinitrogenase iron-molybdenum cofactor biosynthesis" evidence="2">
    <location>
        <begin position="13"/>
        <end position="102"/>
    </location>
</feature>
<dbReference type="InterPro" id="IPR036105">
    <property type="entry name" value="DiNase_FeMo-co_biosyn_sf"/>
</dbReference>
<sequence>MKVAVSSTGTDLSSQIDPRFGRCAYFVVVNTEDMGFTAFPNEGVGLSGGAGVQAASFIASQGVSAVLTGNCGPKALQGLSAADIKIYAGLSGSVADAVEKFKSGTLQEVTEATVAEKAGVAGGGGRGVSGGGRGMGGGGGRGMGGGGGGGRGRGMM</sequence>
<dbReference type="eggNOG" id="COG1433">
    <property type="taxonomic scope" value="Bacteria"/>
</dbReference>
<dbReference type="Gene3D" id="3.30.420.130">
    <property type="entry name" value="Dinitrogenase iron-molybdenum cofactor biosynthesis domain"/>
    <property type="match status" value="1"/>
</dbReference>
<dbReference type="PANTHER" id="PTHR42983:SF1">
    <property type="entry name" value="IRON-MOLYBDENUM PROTEIN"/>
    <property type="match status" value="1"/>
</dbReference>
<evidence type="ECO:0000313" key="4">
    <source>
        <dbReference type="Proteomes" id="UP000008561"/>
    </source>
</evidence>